<evidence type="ECO:0000256" key="4">
    <source>
        <dbReference type="ARBA" id="ARBA00022538"/>
    </source>
</evidence>
<accession>A0ABQ6AEI5</accession>
<keyword evidence="3" id="KW-0813">Transport</keyword>
<comment type="caution">
    <text evidence="14">The sequence shown here is derived from an EMBL/GenBank/DDBJ whole genome shotgun (WGS) entry which is preliminary data.</text>
</comment>
<keyword evidence="5 13" id="KW-0812">Transmembrane</keyword>
<feature type="transmembrane region" description="Helical" evidence="13">
    <location>
        <begin position="151"/>
        <end position="180"/>
    </location>
</feature>
<sequence length="192" mass="21098">MENDRLAAFSDGVIAVIITIMVLELKAPQGTGFSALLGAAPTFVSYILSFVYVAIYWNNHHHFFQLVPRVTGGILWANLHLLFWLSLVPFSTAWLGEHHAAALPTALYGVSLLMAAIAWYILQSTIIRSQGQNSALSKAVGRDIKGKISPILYTAGIILAFFSTTGADGIYAAVAILWLIPDRRVEREIDRR</sequence>
<evidence type="ECO:0000256" key="5">
    <source>
        <dbReference type="ARBA" id="ARBA00022692"/>
    </source>
</evidence>
<evidence type="ECO:0000256" key="3">
    <source>
        <dbReference type="ARBA" id="ARBA00022448"/>
    </source>
</evidence>
<feature type="transmembrane region" description="Helical" evidence="13">
    <location>
        <begin position="6"/>
        <end position="23"/>
    </location>
</feature>
<name>A0ABQ6AEI5_9PROT</name>
<evidence type="ECO:0000256" key="8">
    <source>
        <dbReference type="ARBA" id="ARBA00022989"/>
    </source>
</evidence>
<dbReference type="Proteomes" id="UP001156641">
    <property type="component" value="Unassembled WGS sequence"/>
</dbReference>
<evidence type="ECO:0000256" key="2">
    <source>
        <dbReference type="ARBA" id="ARBA00006920"/>
    </source>
</evidence>
<evidence type="ECO:0000256" key="1">
    <source>
        <dbReference type="ARBA" id="ARBA00004141"/>
    </source>
</evidence>
<comment type="catalytic activity">
    <reaction evidence="12">
        <text>K(+)(in) = K(+)(out)</text>
        <dbReference type="Rhea" id="RHEA:29463"/>
        <dbReference type="ChEBI" id="CHEBI:29103"/>
    </reaction>
</comment>
<keyword evidence="8 13" id="KW-1133">Transmembrane helix</keyword>
<feature type="transmembrane region" description="Helical" evidence="13">
    <location>
        <begin position="75"/>
        <end position="95"/>
    </location>
</feature>
<evidence type="ECO:0000256" key="6">
    <source>
        <dbReference type="ARBA" id="ARBA00022826"/>
    </source>
</evidence>
<keyword evidence="9" id="KW-0406">Ion transport</keyword>
<keyword evidence="7" id="KW-0630">Potassium</keyword>
<keyword evidence="11" id="KW-0407">Ion channel</keyword>
<keyword evidence="10 13" id="KW-0472">Membrane</keyword>
<evidence type="ECO:0000256" key="11">
    <source>
        <dbReference type="ARBA" id="ARBA00023303"/>
    </source>
</evidence>
<dbReference type="Pfam" id="PF06736">
    <property type="entry name" value="TMEM175"/>
    <property type="match status" value="1"/>
</dbReference>
<evidence type="ECO:0000256" key="9">
    <source>
        <dbReference type="ARBA" id="ARBA00023065"/>
    </source>
</evidence>
<dbReference type="RefSeq" id="WP_284259379.1">
    <property type="nucleotide sequence ID" value="NZ_BSOS01000090.1"/>
</dbReference>
<dbReference type="PANTHER" id="PTHR31462">
    <property type="entry name" value="ENDOSOMAL/LYSOSOMAL POTASSIUM CHANNEL TMEM175"/>
    <property type="match status" value="1"/>
</dbReference>
<feature type="transmembrane region" description="Helical" evidence="13">
    <location>
        <begin position="35"/>
        <end position="55"/>
    </location>
</feature>
<evidence type="ECO:0000256" key="12">
    <source>
        <dbReference type="ARBA" id="ARBA00034430"/>
    </source>
</evidence>
<keyword evidence="15" id="KW-1185">Reference proteome</keyword>
<evidence type="ECO:0000256" key="13">
    <source>
        <dbReference type="SAM" id="Phobius"/>
    </source>
</evidence>
<gene>
    <name evidence="14" type="ORF">GCM10010909_32150</name>
</gene>
<reference evidence="15" key="1">
    <citation type="journal article" date="2019" name="Int. J. Syst. Evol. Microbiol.">
        <title>The Global Catalogue of Microorganisms (GCM) 10K type strain sequencing project: providing services to taxonomists for standard genome sequencing and annotation.</title>
        <authorList>
            <consortium name="The Broad Institute Genomics Platform"/>
            <consortium name="The Broad Institute Genome Sequencing Center for Infectious Disease"/>
            <person name="Wu L."/>
            <person name="Ma J."/>
        </authorList>
    </citation>
    <scope>NUCLEOTIDE SEQUENCE [LARGE SCALE GENOMIC DNA]</scope>
    <source>
        <strain evidence="15">NBRC 112502</strain>
    </source>
</reference>
<comment type="subcellular location">
    <subcellularLocation>
        <location evidence="1">Membrane</location>
        <topology evidence="1">Multi-pass membrane protein</topology>
    </subcellularLocation>
</comment>
<proteinExistence type="inferred from homology"/>
<evidence type="ECO:0008006" key="16">
    <source>
        <dbReference type="Google" id="ProtNLM"/>
    </source>
</evidence>
<organism evidence="14 15">
    <name type="scientific">Acidocella aquatica</name>
    <dbReference type="NCBI Taxonomy" id="1922313"/>
    <lineage>
        <taxon>Bacteria</taxon>
        <taxon>Pseudomonadati</taxon>
        <taxon>Pseudomonadota</taxon>
        <taxon>Alphaproteobacteria</taxon>
        <taxon>Acetobacterales</taxon>
        <taxon>Acidocellaceae</taxon>
        <taxon>Acidocella</taxon>
    </lineage>
</organism>
<protein>
    <recommendedName>
        <fullName evidence="16">DUF1211 domain-containing protein</fullName>
    </recommendedName>
</protein>
<comment type="similarity">
    <text evidence="2">Belongs to the TMEM175 family.</text>
</comment>
<evidence type="ECO:0000256" key="7">
    <source>
        <dbReference type="ARBA" id="ARBA00022958"/>
    </source>
</evidence>
<evidence type="ECO:0000256" key="10">
    <source>
        <dbReference type="ARBA" id="ARBA00023136"/>
    </source>
</evidence>
<dbReference type="InterPro" id="IPR010617">
    <property type="entry name" value="TMEM175-like"/>
</dbReference>
<keyword evidence="4" id="KW-0633">Potassium transport</keyword>
<evidence type="ECO:0000313" key="14">
    <source>
        <dbReference type="EMBL" id="GLR68534.1"/>
    </source>
</evidence>
<dbReference type="PANTHER" id="PTHR31462:SF5">
    <property type="entry name" value="ENDOSOMAL_LYSOSOMAL PROTON CHANNEL TMEM175"/>
    <property type="match status" value="1"/>
</dbReference>
<evidence type="ECO:0000313" key="15">
    <source>
        <dbReference type="Proteomes" id="UP001156641"/>
    </source>
</evidence>
<dbReference type="EMBL" id="BSOS01000090">
    <property type="protein sequence ID" value="GLR68534.1"/>
    <property type="molecule type" value="Genomic_DNA"/>
</dbReference>
<keyword evidence="6" id="KW-0631">Potassium channel</keyword>
<feature type="transmembrane region" description="Helical" evidence="13">
    <location>
        <begin position="102"/>
        <end position="122"/>
    </location>
</feature>